<reference evidence="1 2" key="1">
    <citation type="submission" date="2024-06" db="EMBL/GenBank/DDBJ databases">
        <title>Burkholderia sola in Mexico.</title>
        <authorList>
            <person name="Estrada P."/>
        </authorList>
    </citation>
    <scope>NUCLEOTIDE SEQUENCE [LARGE SCALE GENOMIC DNA]</scope>
    <source>
        <strain evidence="1 2">CpTa8-5</strain>
    </source>
</reference>
<organism evidence="1 2">
    <name type="scientific">Burkholderia sola</name>
    <dbReference type="NCBI Taxonomy" id="2843302"/>
    <lineage>
        <taxon>Bacteria</taxon>
        <taxon>Pseudomonadati</taxon>
        <taxon>Pseudomonadota</taxon>
        <taxon>Betaproteobacteria</taxon>
        <taxon>Burkholderiales</taxon>
        <taxon>Burkholderiaceae</taxon>
        <taxon>Burkholderia</taxon>
        <taxon>Burkholderia cepacia complex</taxon>
    </lineage>
</organism>
<dbReference type="EMBL" id="JBEWCH010000011">
    <property type="protein sequence ID" value="MET1476219.1"/>
    <property type="molecule type" value="Genomic_DNA"/>
</dbReference>
<accession>A0ABV2CBV0</accession>
<keyword evidence="2" id="KW-1185">Reference proteome</keyword>
<evidence type="ECO:0000313" key="2">
    <source>
        <dbReference type="Proteomes" id="UP001548587"/>
    </source>
</evidence>
<proteinExistence type="predicted"/>
<dbReference type="RefSeq" id="WP_209926464.1">
    <property type="nucleotide sequence ID" value="NZ_JBEWCH010000011.1"/>
</dbReference>
<evidence type="ECO:0000313" key="1">
    <source>
        <dbReference type="EMBL" id="MET1476219.1"/>
    </source>
</evidence>
<name>A0ABV2CBV0_9BURK</name>
<gene>
    <name evidence="1" type="ORF">ABXL37_18335</name>
</gene>
<sequence>MTILDAVRALPAGEQEEALELLAPPARAKILVLRRGEDRDAEVSAYVERHGYLPPFVVELDKVDRFVTHVWGVKDGKPPLVHIVDLTGWRFPYEGFPKEV</sequence>
<dbReference type="Proteomes" id="UP001548587">
    <property type="component" value="Unassembled WGS sequence"/>
</dbReference>
<protein>
    <submittedName>
        <fullName evidence="1">Uncharacterized protein</fullName>
    </submittedName>
</protein>
<comment type="caution">
    <text evidence="1">The sequence shown here is derived from an EMBL/GenBank/DDBJ whole genome shotgun (WGS) entry which is preliminary data.</text>
</comment>